<evidence type="ECO:0000313" key="2">
    <source>
        <dbReference type="EMBL" id="TPG17010.1"/>
    </source>
</evidence>
<name>A0A502CWU7_9MICO</name>
<dbReference type="SUPFAM" id="SSF54593">
    <property type="entry name" value="Glyoxalase/Bleomycin resistance protein/Dihydroxybiphenyl dioxygenase"/>
    <property type="match status" value="1"/>
</dbReference>
<dbReference type="CDD" id="cd06588">
    <property type="entry name" value="PhnB_like"/>
    <property type="match status" value="1"/>
</dbReference>
<keyword evidence="3" id="KW-1185">Reference proteome</keyword>
<accession>A0A502CWU7</accession>
<dbReference type="Pfam" id="PF06983">
    <property type="entry name" value="3-dmu-9_3-mt"/>
    <property type="match status" value="1"/>
</dbReference>
<dbReference type="EMBL" id="RCZM01000003">
    <property type="protein sequence ID" value="TPG17010.1"/>
    <property type="molecule type" value="Genomic_DNA"/>
</dbReference>
<dbReference type="Gene3D" id="3.10.180.10">
    <property type="entry name" value="2,3-Dihydroxybiphenyl 1,2-Dioxygenase, domain 1"/>
    <property type="match status" value="1"/>
</dbReference>
<dbReference type="InterPro" id="IPR028973">
    <property type="entry name" value="PhnB-like"/>
</dbReference>
<dbReference type="PANTHER" id="PTHR33990:SF1">
    <property type="entry name" value="PROTEIN YJDN"/>
    <property type="match status" value="1"/>
</dbReference>
<dbReference type="PANTHER" id="PTHR33990">
    <property type="entry name" value="PROTEIN YJDN-RELATED"/>
    <property type="match status" value="1"/>
</dbReference>
<dbReference type="OrthoDB" id="9795306at2"/>
<proteinExistence type="predicted"/>
<feature type="domain" description="PhnB-like" evidence="1">
    <location>
        <begin position="7"/>
        <end position="130"/>
    </location>
</feature>
<dbReference type="Proteomes" id="UP000317722">
    <property type="component" value="Unassembled WGS sequence"/>
</dbReference>
<evidence type="ECO:0000313" key="3">
    <source>
        <dbReference type="Proteomes" id="UP000317722"/>
    </source>
</evidence>
<dbReference type="AlphaFoldDB" id="A0A502CWU7"/>
<comment type="caution">
    <text evidence="2">The sequence shown here is derived from an EMBL/GenBank/DDBJ whole genome shotgun (WGS) entry which is preliminary data.</text>
</comment>
<gene>
    <name evidence="2" type="ORF">EAH86_09510</name>
</gene>
<dbReference type="InterPro" id="IPR029068">
    <property type="entry name" value="Glyas_Bleomycin-R_OHBP_Dase"/>
</dbReference>
<protein>
    <submittedName>
        <fullName evidence="2">VOC family protein</fullName>
    </submittedName>
</protein>
<sequence>MASILNPYISFRDNARQALEYYQETFGGELTISTFGEFGDPSQPGADGIMHGNLETPSGFRIMAADTPPGMDHNPGTNIAVSLSGDDGDELRGYWDRLSSGGTVAVPLEKQMWGDEFGMCVDQFGIGWMVNIAGAPGEGAATS</sequence>
<organism evidence="2 3">
    <name type="scientific">Pedococcus bigeumensis</name>
    <dbReference type="NCBI Taxonomy" id="433644"/>
    <lineage>
        <taxon>Bacteria</taxon>
        <taxon>Bacillati</taxon>
        <taxon>Actinomycetota</taxon>
        <taxon>Actinomycetes</taxon>
        <taxon>Micrococcales</taxon>
        <taxon>Intrasporangiaceae</taxon>
        <taxon>Pedococcus</taxon>
    </lineage>
</organism>
<evidence type="ECO:0000259" key="1">
    <source>
        <dbReference type="Pfam" id="PF06983"/>
    </source>
</evidence>
<reference evidence="2 3" key="1">
    <citation type="journal article" date="2019" name="Environ. Microbiol.">
        <title>Species interactions and distinct microbial communities in high Arctic permafrost affected cryosols are associated with the CH4 and CO2 gas fluxes.</title>
        <authorList>
            <person name="Altshuler I."/>
            <person name="Hamel J."/>
            <person name="Turney S."/>
            <person name="Magnuson E."/>
            <person name="Levesque R."/>
            <person name="Greer C."/>
            <person name="Whyte L.G."/>
        </authorList>
    </citation>
    <scope>NUCLEOTIDE SEQUENCE [LARGE SCALE GENOMIC DNA]</scope>
    <source>
        <strain evidence="2 3">S9.3A</strain>
    </source>
</reference>
<dbReference type="RefSeq" id="WP_140739651.1">
    <property type="nucleotide sequence ID" value="NZ_RCZM01000003.1"/>
</dbReference>